<dbReference type="EMBL" id="GL379795">
    <property type="protein sequence ID" value="EGT59537.1"/>
    <property type="molecule type" value="Genomic_DNA"/>
</dbReference>
<accession>G0MIA5</accession>
<dbReference type="HOGENOM" id="CLU_2514648_0_0_1"/>
<name>G0MIA5_CAEBE</name>
<dbReference type="FunCoup" id="G0MIA5">
    <property type="interactions" value="165"/>
</dbReference>
<organism evidence="2">
    <name type="scientific">Caenorhabditis brenneri</name>
    <name type="common">Nematode worm</name>
    <dbReference type="NCBI Taxonomy" id="135651"/>
    <lineage>
        <taxon>Eukaryota</taxon>
        <taxon>Metazoa</taxon>
        <taxon>Ecdysozoa</taxon>
        <taxon>Nematoda</taxon>
        <taxon>Chromadorea</taxon>
        <taxon>Rhabditida</taxon>
        <taxon>Rhabditina</taxon>
        <taxon>Rhabditomorpha</taxon>
        <taxon>Rhabditoidea</taxon>
        <taxon>Rhabditidae</taxon>
        <taxon>Peloderinae</taxon>
        <taxon>Caenorhabditis</taxon>
    </lineage>
</organism>
<evidence type="ECO:0000313" key="1">
    <source>
        <dbReference type="EMBL" id="EGT59537.1"/>
    </source>
</evidence>
<evidence type="ECO:0000313" key="2">
    <source>
        <dbReference type="Proteomes" id="UP000008068"/>
    </source>
</evidence>
<sequence length="85" mass="9582">MATEGGNLFEAMSGLIEVQEKMINELKKENQLHMVVQETSSIKTALVVCFSGLVLDKMNRSIMEKDEALKKKDEELASLRKIVIK</sequence>
<reference evidence="2" key="1">
    <citation type="submission" date="2011-07" db="EMBL/GenBank/DDBJ databases">
        <authorList>
            <consortium name="Caenorhabditis brenneri Sequencing and Analysis Consortium"/>
            <person name="Wilson R.K."/>
        </authorList>
    </citation>
    <scope>NUCLEOTIDE SEQUENCE [LARGE SCALE GENOMIC DNA]</scope>
    <source>
        <strain evidence="2">PB2801</strain>
    </source>
</reference>
<protein>
    <submittedName>
        <fullName evidence="1">Uncharacterized protein</fullName>
    </submittedName>
</protein>
<keyword evidence="2" id="KW-1185">Reference proteome</keyword>
<dbReference type="AlphaFoldDB" id="G0MIA5"/>
<gene>
    <name evidence="1" type="ORF">CAEBREN_05360</name>
</gene>
<dbReference type="InParanoid" id="G0MIA5"/>
<dbReference type="Proteomes" id="UP000008068">
    <property type="component" value="Unassembled WGS sequence"/>
</dbReference>
<proteinExistence type="predicted"/>